<dbReference type="InterPro" id="IPR032808">
    <property type="entry name" value="DoxX"/>
</dbReference>
<evidence type="ECO:0000256" key="1">
    <source>
        <dbReference type="ARBA" id="ARBA00004141"/>
    </source>
</evidence>
<comment type="caution">
    <text evidence="6">The sequence shown here is derived from an EMBL/GenBank/DDBJ whole genome shotgun (WGS) entry which is preliminary data.</text>
</comment>
<evidence type="ECO:0008006" key="8">
    <source>
        <dbReference type="Google" id="ProtNLM"/>
    </source>
</evidence>
<gene>
    <name evidence="6" type="ORF">HGR_05156</name>
</gene>
<name>F3KRF4_9BURK</name>
<evidence type="ECO:0000256" key="3">
    <source>
        <dbReference type="ARBA" id="ARBA00022989"/>
    </source>
</evidence>
<evidence type="ECO:0000256" key="2">
    <source>
        <dbReference type="ARBA" id="ARBA00022692"/>
    </source>
</evidence>
<dbReference type="EMBL" id="AEGR01000043">
    <property type="protein sequence ID" value="EGI77644.1"/>
    <property type="molecule type" value="Genomic_DNA"/>
</dbReference>
<dbReference type="GO" id="GO:0016020">
    <property type="term" value="C:membrane"/>
    <property type="evidence" value="ECO:0007669"/>
    <property type="project" value="UniProtKB-SubCell"/>
</dbReference>
<feature type="transmembrane region" description="Helical" evidence="5">
    <location>
        <begin position="111"/>
        <end position="129"/>
    </location>
</feature>
<feature type="transmembrane region" description="Helical" evidence="5">
    <location>
        <begin position="55"/>
        <end position="78"/>
    </location>
</feature>
<dbReference type="RefSeq" id="WP_006297037.1">
    <property type="nucleotide sequence ID" value="NZ_AEGR01000043.1"/>
</dbReference>
<dbReference type="AlphaFoldDB" id="F3KRF4"/>
<reference evidence="6 7" key="1">
    <citation type="journal article" date="2011" name="EMBO J.">
        <title>Structural diversity of bacterial flagellar motors.</title>
        <authorList>
            <person name="Chen S."/>
            <person name="Beeby M."/>
            <person name="Murphy G.E."/>
            <person name="Leadbetter J.R."/>
            <person name="Hendrixson D.R."/>
            <person name="Briegel A."/>
            <person name="Li Z."/>
            <person name="Shi J."/>
            <person name="Tocheva E.I."/>
            <person name="Muller A."/>
            <person name="Dobro M.J."/>
            <person name="Jensen G.J."/>
        </authorList>
    </citation>
    <scope>NUCLEOTIDE SEQUENCE [LARGE SCALE GENOMIC DNA]</scope>
    <source>
        <strain evidence="6 7">ATCC 19624</strain>
    </source>
</reference>
<evidence type="ECO:0000313" key="7">
    <source>
        <dbReference type="Proteomes" id="UP000016368"/>
    </source>
</evidence>
<keyword evidence="4 5" id="KW-0472">Membrane</keyword>
<accession>F3KRF4</accession>
<comment type="subcellular location">
    <subcellularLocation>
        <location evidence="1">Membrane</location>
        <topology evidence="1">Multi-pass membrane protein</topology>
    </subcellularLocation>
</comment>
<feature type="transmembrane region" description="Helical" evidence="5">
    <location>
        <begin position="85"/>
        <end position="105"/>
    </location>
</feature>
<evidence type="ECO:0000256" key="4">
    <source>
        <dbReference type="ARBA" id="ARBA00023136"/>
    </source>
</evidence>
<evidence type="ECO:0000256" key="5">
    <source>
        <dbReference type="SAM" id="Phobius"/>
    </source>
</evidence>
<dbReference type="eggNOG" id="ENOG5031QEY">
    <property type="taxonomic scope" value="Bacteria"/>
</dbReference>
<organism evidence="6 7">
    <name type="scientific">Hylemonella gracilis ATCC 19624</name>
    <dbReference type="NCBI Taxonomy" id="887062"/>
    <lineage>
        <taxon>Bacteria</taxon>
        <taxon>Pseudomonadati</taxon>
        <taxon>Pseudomonadota</taxon>
        <taxon>Betaproteobacteria</taxon>
        <taxon>Burkholderiales</taxon>
        <taxon>Comamonadaceae</taxon>
        <taxon>Hylemonella</taxon>
    </lineage>
</organism>
<proteinExistence type="predicted"/>
<dbReference type="Proteomes" id="UP000016368">
    <property type="component" value="Unassembled WGS sequence"/>
</dbReference>
<dbReference type="OrthoDB" id="3385086at2"/>
<keyword evidence="2 5" id="KW-0812">Transmembrane</keyword>
<dbReference type="Pfam" id="PF13564">
    <property type="entry name" value="DoxX_2"/>
    <property type="match status" value="1"/>
</dbReference>
<dbReference type="STRING" id="887062.HGR_05156"/>
<evidence type="ECO:0000313" key="6">
    <source>
        <dbReference type="EMBL" id="EGI77644.1"/>
    </source>
</evidence>
<feature type="transmembrane region" description="Helical" evidence="5">
    <location>
        <begin position="12"/>
        <end position="35"/>
    </location>
</feature>
<keyword evidence="3 5" id="KW-1133">Transmembrane helix</keyword>
<sequence length="139" mass="14866">MKSDAMAPGRARTVLNIVLWLIQGLLAIFFVYAGYTKLATPAVELARMMPWTAELPSLVPVTGIADLLGGLGIFLPTLTRIRPRLTALAALGLLVLQGLAMGFHAVRGEMAVLPMNIVLILLVAVVLWGRTRAIPVAGR</sequence>
<protein>
    <recommendedName>
        <fullName evidence="8">DoxX family protein</fullName>
    </recommendedName>
</protein>
<keyword evidence="7" id="KW-1185">Reference proteome</keyword>